<evidence type="ECO:0000256" key="4">
    <source>
        <dbReference type="ARBA" id="ARBA00022475"/>
    </source>
</evidence>
<evidence type="ECO:0000256" key="8">
    <source>
        <dbReference type="ARBA" id="ARBA00023012"/>
    </source>
</evidence>
<comment type="subcellular location">
    <subcellularLocation>
        <location evidence="2">Cell membrane</location>
        <topology evidence="2">Multi-pass membrane protein</topology>
    </subcellularLocation>
</comment>
<proteinExistence type="predicted"/>
<evidence type="ECO:0000313" key="12">
    <source>
        <dbReference type="EMBL" id="CRL33337.1"/>
    </source>
</evidence>
<dbReference type="InterPro" id="IPR003594">
    <property type="entry name" value="HATPase_dom"/>
</dbReference>
<keyword evidence="7 10" id="KW-1133">Transmembrane helix</keyword>
<dbReference type="Gene3D" id="3.30.565.10">
    <property type="entry name" value="Histidine kinase-like ATPase, C-terminal domain"/>
    <property type="match status" value="1"/>
</dbReference>
<dbReference type="Pfam" id="PF02518">
    <property type="entry name" value="HATPase_c"/>
    <property type="match status" value="1"/>
</dbReference>
<dbReference type="SMART" id="SM00387">
    <property type="entry name" value="HATPase_c"/>
    <property type="match status" value="1"/>
</dbReference>
<feature type="transmembrane region" description="Helical" evidence="10">
    <location>
        <begin position="295"/>
        <end position="314"/>
    </location>
</feature>
<dbReference type="EC" id="2.7.13.3" evidence="3"/>
<dbReference type="InterPro" id="IPR036890">
    <property type="entry name" value="HATPase_C_sf"/>
</dbReference>
<dbReference type="Proteomes" id="UP000049472">
    <property type="component" value="Unassembled WGS sequence"/>
</dbReference>
<feature type="domain" description="Histidine kinase" evidence="11">
    <location>
        <begin position="477"/>
        <end position="582"/>
    </location>
</feature>
<evidence type="ECO:0000313" key="13">
    <source>
        <dbReference type="Proteomes" id="UP000049472"/>
    </source>
</evidence>
<dbReference type="PANTHER" id="PTHR34220">
    <property type="entry name" value="SENSOR HISTIDINE KINASE YPDA"/>
    <property type="match status" value="1"/>
</dbReference>
<evidence type="ECO:0000256" key="7">
    <source>
        <dbReference type="ARBA" id="ARBA00022989"/>
    </source>
</evidence>
<sequence length="597" mass="68457">MRRIRYKPGNIQSIIMLSFSLLSLAIMLVTVVVMYIKFADASQDSIIESNHKVMDQTIDSVESYLVNMRQVSDAAYYYVIKENDILKQSDTIHDGMSLLYESNKEYLRSIAMYNQYGSLIAAEPVVSQKEDPDVTKQDWFIEAMERVENIHFSTPHVQNLFDDGSMRYHLVISSSRAVELTSGSESQMGVLLVDMDYSSVSRMLERINTSGKGQYYYLCDAKGNIIYHPHQIQFDGDVPENSEVAAKSQNSIYDDYLNGVHRKIMVDTISYTGWKLVCVMPYSIFTNKMADVKQFVFVIMIIMAMMFVWINRVISIHISKPIMKLDDSVKRYENGNEADIYVGGSSEIRHLGYSIRNSYKQNNELMKKVVWEQNERRKSELDVLQSQINPHFLYNTLDSITWMIEGGKNEEASFMITQLAKLFRISLSKGHTIIPVRDELLHAKSYMNIQKVRYKNKFEVSFEVDEEIMDYCAVKLVLQPILENALNYGIRELDDFGEIVVGGQKVGEDIIITVSDNGMGIPENEIPLLLTNTDRVHKKGSGVGLVNVNNRIKILFGERYGLHIESELDEGTVVTIKIPAIVYSEENRLQFEEHHIV</sequence>
<keyword evidence="5 10" id="KW-0812">Transmembrane</keyword>
<protein>
    <recommendedName>
        <fullName evidence="3">histidine kinase</fullName>
        <ecNumber evidence="3">2.7.13.3</ecNumber>
    </recommendedName>
</protein>
<dbReference type="InterPro" id="IPR050640">
    <property type="entry name" value="Bact_2-comp_sensor_kinase"/>
</dbReference>
<evidence type="ECO:0000259" key="11">
    <source>
        <dbReference type="PROSITE" id="PS50109"/>
    </source>
</evidence>
<keyword evidence="6" id="KW-0808">Transferase</keyword>
<dbReference type="RefSeq" id="WP_055061049.1">
    <property type="nucleotide sequence ID" value="NZ_CVRQ01000008.1"/>
</dbReference>
<keyword evidence="4" id="KW-1003">Cell membrane</keyword>
<evidence type="ECO:0000256" key="1">
    <source>
        <dbReference type="ARBA" id="ARBA00000085"/>
    </source>
</evidence>
<dbReference type="GO" id="GO:0000155">
    <property type="term" value="F:phosphorelay sensor kinase activity"/>
    <property type="evidence" value="ECO:0007669"/>
    <property type="project" value="InterPro"/>
</dbReference>
<keyword evidence="9 10" id="KW-0472">Membrane</keyword>
<dbReference type="PROSITE" id="PS50109">
    <property type="entry name" value="HIS_KIN"/>
    <property type="match status" value="1"/>
</dbReference>
<dbReference type="Gene3D" id="3.30.450.20">
    <property type="entry name" value="PAS domain"/>
    <property type="match status" value="2"/>
</dbReference>
<evidence type="ECO:0000256" key="2">
    <source>
        <dbReference type="ARBA" id="ARBA00004651"/>
    </source>
</evidence>
<evidence type="ECO:0000256" key="3">
    <source>
        <dbReference type="ARBA" id="ARBA00012438"/>
    </source>
</evidence>
<evidence type="ECO:0000256" key="5">
    <source>
        <dbReference type="ARBA" id="ARBA00022692"/>
    </source>
</evidence>
<keyword evidence="13" id="KW-1185">Reference proteome</keyword>
<gene>
    <name evidence="12" type="ORF">T1815_05631</name>
</gene>
<dbReference type="EMBL" id="CVRQ01000008">
    <property type="protein sequence ID" value="CRL33337.1"/>
    <property type="molecule type" value="Genomic_DNA"/>
</dbReference>
<organism evidence="12 13">
    <name type="scientific">Agathobacter rectalis</name>
    <dbReference type="NCBI Taxonomy" id="39491"/>
    <lineage>
        <taxon>Bacteria</taxon>
        <taxon>Bacillati</taxon>
        <taxon>Bacillota</taxon>
        <taxon>Clostridia</taxon>
        <taxon>Lachnospirales</taxon>
        <taxon>Lachnospiraceae</taxon>
        <taxon>Agathobacter</taxon>
    </lineage>
</organism>
<dbReference type="Pfam" id="PF06580">
    <property type="entry name" value="His_kinase"/>
    <property type="match status" value="1"/>
</dbReference>
<dbReference type="InterPro" id="IPR005467">
    <property type="entry name" value="His_kinase_dom"/>
</dbReference>
<dbReference type="SUPFAM" id="SSF55874">
    <property type="entry name" value="ATPase domain of HSP90 chaperone/DNA topoisomerase II/histidine kinase"/>
    <property type="match status" value="1"/>
</dbReference>
<dbReference type="AlphaFoldDB" id="A0A0M6WBX9"/>
<accession>A0A0M6WBX9</accession>
<dbReference type="InterPro" id="IPR004358">
    <property type="entry name" value="Sig_transdc_His_kin-like_C"/>
</dbReference>
<reference evidence="13" key="1">
    <citation type="submission" date="2015-05" db="EMBL/GenBank/DDBJ databases">
        <authorList>
            <consortium name="Pathogen Informatics"/>
        </authorList>
    </citation>
    <scope>NUCLEOTIDE SEQUENCE [LARGE SCALE GENOMIC DNA]</scope>
    <source>
        <strain evidence="13">T1-815</strain>
    </source>
</reference>
<keyword evidence="6" id="KW-0418">Kinase</keyword>
<dbReference type="PRINTS" id="PR00344">
    <property type="entry name" value="BCTRLSENSOR"/>
</dbReference>
<evidence type="ECO:0000256" key="6">
    <source>
        <dbReference type="ARBA" id="ARBA00022777"/>
    </source>
</evidence>
<comment type="catalytic activity">
    <reaction evidence="1">
        <text>ATP + protein L-histidine = ADP + protein N-phospho-L-histidine.</text>
        <dbReference type="EC" id="2.7.13.3"/>
    </reaction>
</comment>
<name>A0A0M6WBX9_9FIRM</name>
<evidence type="ECO:0000256" key="10">
    <source>
        <dbReference type="SAM" id="Phobius"/>
    </source>
</evidence>
<dbReference type="Pfam" id="PF02743">
    <property type="entry name" value="dCache_1"/>
    <property type="match status" value="1"/>
</dbReference>
<dbReference type="InterPro" id="IPR033479">
    <property type="entry name" value="dCache_1"/>
</dbReference>
<dbReference type="InterPro" id="IPR010559">
    <property type="entry name" value="Sig_transdc_His_kin_internal"/>
</dbReference>
<evidence type="ECO:0000256" key="9">
    <source>
        <dbReference type="ARBA" id="ARBA00023136"/>
    </source>
</evidence>
<dbReference type="GO" id="GO:0005886">
    <property type="term" value="C:plasma membrane"/>
    <property type="evidence" value="ECO:0007669"/>
    <property type="project" value="UniProtKB-SubCell"/>
</dbReference>
<feature type="transmembrane region" description="Helical" evidence="10">
    <location>
        <begin position="12"/>
        <end position="36"/>
    </location>
</feature>
<keyword evidence="8" id="KW-0902">Two-component regulatory system</keyword>
<dbReference type="PANTHER" id="PTHR34220:SF7">
    <property type="entry name" value="SENSOR HISTIDINE KINASE YPDA"/>
    <property type="match status" value="1"/>
</dbReference>